<evidence type="ECO:0000256" key="6">
    <source>
        <dbReference type="ARBA" id="ARBA00022989"/>
    </source>
</evidence>
<dbReference type="PANTHER" id="PTHR24286">
    <property type="entry name" value="CYTOCHROME P450 26"/>
    <property type="match status" value="1"/>
</dbReference>
<dbReference type="EMBL" id="JAUHHV010000011">
    <property type="protein sequence ID" value="KAK1408574.1"/>
    <property type="molecule type" value="Genomic_DNA"/>
</dbReference>
<keyword evidence="14" id="KW-1185">Reference proteome</keyword>
<comment type="similarity">
    <text evidence="3 11">Belongs to the cytochrome P450 family.</text>
</comment>
<dbReference type="InterPro" id="IPR036396">
    <property type="entry name" value="Cyt_P450_sf"/>
</dbReference>
<keyword evidence="10 11" id="KW-0349">Heme</keyword>
<dbReference type="GO" id="GO:0020037">
    <property type="term" value="F:heme binding"/>
    <property type="evidence" value="ECO:0007669"/>
    <property type="project" value="InterPro"/>
</dbReference>
<keyword evidence="5 10" id="KW-0479">Metal-binding</keyword>
<keyword evidence="6 12" id="KW-1133">Transmembrane helix</keyword>
<dbReference type="Proteomes" id="UP001229421">
    <property type="component" value="Unassembled WGS sequence"/>
</dbReference>
<evidence type="ECO:0000256" key="5">
    <source>
        <dbReference type="ARBA" id="ARBA00022723"/>
    </source>
</evidence>
<sequence length="480" mass="54842">MIQSIMYIFILIISYVLWNVYRNQKFGRNVKTNIPPGSFGWPLIGETLSLRRAALDGVPERFINERIEKHGSPMVFKTSVFGNRMAVLCGSAGNKFLFANENKLVAVWWPPQLRELIGKSLFKIHGDEAKWTRKVIMAYLGPDAFVNHYGATMDVVTRQHIEMHWKGKEEVNVFQTVKLYTFELVCRVFMSLKEPDHIAKLGALFNIFLKGLFVLPINLPGTRFYRAIKATSMIRTELTEVIKARRVALAQGDASSSQDLLSHLLTSSDENGRCFTDMEIVNLILALLFAGHESTTVTIVFLMKRLSEHPHVYDKVLKEQLEICNAKEPGELLKLEDLRKMRYSSSVLSEVWRLIPPGFGGFREALVDFEYGGYTIPKGWKLHWSASSTHKDEANFEDPTRFDPSRFEGATPSPFTFLPFGGGPRMCLGNEFSRFDILVFLHNIITNFKWDLLIPNEKIYWDPLATPSKGLPIRLHPHQV</sequence>
<dbReference type="AlphaFoldDB" id="A0AAD8NG53"/>
<evidence type="ECO:0000256" key="10">
    <source>
        <dbReference type="PIRSR" id="PIRSR602401-1"/>
    </source>
</evidence>
<dbReference type="GO" id="GO:0016705">
    <property type="term" value="F:oxidoreductase activity, acting on paired donors, with incorporation or reduction of molecular oxygen"/>
    <property type="evidence" value="ECO:0007669"/>
    <property type="project" value="InterPro"/>
</dbReference>
<keyword evidence="8 10" id="KW-0408">Iron</keyword>
<dbReference type="Gene3D" id="1.10.630.10">
    <property type="entry name" value="Cytochrome P450"/>
    <property type="match status" value="1"/>
</dbReference>
<name>A0AAD8NG53_TARER</name>
<dbReference type="SUPFAM" id="SSF48264">
    <property type="entry name" value="Cytochrome P450"/>
    <property type="match status" value="1"/>
</dbReference>
<comment type="cofactor">
    <cofactor evidence="1 10">
        <name>heme</name>
        <dbReference type="ChEBI" id="CHEBI:30413"/>
    </cofactor>
</comment>
<evidence type="ECO:0000256" key="4">
    <source>
        <dbReference type="ARBA" id="ARBA00022692"/>
    </source>
</evidence>
<keyword evidence="11" id="KW-0503">Monooxygenase</keyword>
<dbReference type="InterPro" id="IPR001128">
    <property type="entry name" value="Cyt_P450"/>
</dbReference>
<gene>
    <name evidence="13" type="ORF">QVD17_40464</name>
</gene>
<evidence type="ECO:0008006" key="15">
    <source>
        <dbReference type="Google" id="ProtNLM"/>
    </source>
</evidence>
<dbReference type="GO" id="GO:0005506">
    <property type="term" value="F:iron ion binding"/>
    <property type="evidence" value="ECO:0007669"/>
    <property type="project" value="InterPro"/>
</dbReference>
<dbReference type="Pfam" id="PF00067">
    <property type="entry name" value="p450"/>
    <property type="match status" value="1"/>
</dbReference>
<protein>
    <recommendedName>
        <fullName evidence="15">Cytochrome P450</fullName>
    </recommendedName>
</protein>
<dbReference type="InterPro" id="IPR017972">
    <property type="entry name" value="Cyt_P450_CS"/>
</dbReference>
<evidence type="ECO:0000256" key="7">
    <source>
        <dbReference type="ARBA" id="ARBA00023002"/>
    </source>
</evidence>
<dbReference type="PRINTS" id="PR00463">
    <property type="entry name" value="EP450I"/>
</dbReference>
<dbReference type="PRINTS" id="PR00385">
    <property type="entry name" value="P450"/>
</dbReference>
<organism evidence="13 14">
    <name type="scientific">Tagetes erecta</name>
    <name type="common">African marigold</name>
    <dbReference type="NCBI Taxonomy" id="13708"/>
    <lineage>
        <taxon>Eukaryota</taxon>
        <taxon>Viridiplantae</taxon>
        <taxon>Streptophyta</taxon>
        <taxon>Embryophyta</taxon>
        <taxon>Tracheophyta</taxon>
        <taxon>Spermatophyta</taxon>
        <taxon>Magnoliopsida</taxon>
        <taxon>eudicotyledons</taxon>
        <taxon>Gunneridae</taxon>
        <taxon>Pentapetalae</taxon>
        <taxon>asterids</taxon>
        <taxon>campanulids</taxon>
        <taxon>Asterales</taxon>
        <taxon>Asteraceae</taxon>
        <taxon>Asteroideae</taxon>
        <taxon>Heliantheae alliance</taxon>
        <taxon>Tageteae</taxon>
        <taxon>Tagetes</taxon>
    </lineage>
</organism>
<dbReference type="PANTHER" id="PTHR24286:SF209">
    <property type="entry name" value="BETA-AMYRIN 28-OXIDASE-LIKE"/>
    <property type="match status" value="1"/>
</dbReference>
<proteinExistence type="inferred from homology"/>
<accession>A0AAD8NG53</accession>
<dbReference type="InterPro" id="IPR002401">
    <property type="entry name" value="Cyt_P450_E_grp-I"/>
</dbReference>
<dbReference type="GO" id="GO:0016125">
    <property type="term" value="P:sterol metabolic process"/>
    <property type="evidence" value="ECO:0007669"/>
    <property type="project" value="TreeGrafter"/>
</dbReference>
<dbReference type="PROSITE" id="PS00086">
    <property type="entry name" value="CYTOCHROME_P450"/>
    <property type="match status" value="1"/>
</dbReference>
<evidence type="ECO:0000256" key="3">
    <source>
        <dbReference type="ARBA" id="ARBA00010617"/>
    </source>
</evidence>
<evidence type="ECO:0000256" key="12">
    <source>
        <dbReference type="SAM" id="Phobius"/>
    </source>
</evidence>
<keyword evidence="4 12" id="KW-0812">Transmembrane</keyword>
<dbReference type="FunFam" id="1.10.630.10:FF:000022">
    <property type="entry name" value="Taxadiene 5-alpha hydroxylase"/>
    <property type="match status" value="1"/>
</dbReference>
<dbReference type="GO" id="GO:0004497">
    <property type="term" value="F:monooxygenase activity"/>
    <property type="evidence" value="ECO:0007669"/>
    <property type="project" value="UniProtKB-KW"/>
</dbReference>
<feature type="transmembrane region" description="Helical" evidence="12">
    <location>
        <begin position="6"/>
        <end position="21"/>
    </location>
</feature>
<reference evidence="13" key="1">
    <citation type="journal article" date="2023" name="bioRxiv">
        <title>Improved chromosome-level genome assembly for marigold (Tagetes erecta).</title>
        <authorList>
            <person name="Jiang F."/>
            <person name="Yuan L."/>
            <person name="Wang S."/>
            <person name="Wang H."/>
            <person name="Xu D."/>
            <person name="Wang A."/>
            <person name="Fan W."/>
        </authorList>
    </citation>
    <scope>NUCLEOTIDE SEQUENCE</scope>
    <source>
        <strain evidence="13">WSJ</strain>
        <tissue evidence="13">Leaf</tissue>
    </source>
</reference>
<dbReference type="CDD" id="cd11043">
    <property type="entry name" value="CYP90-like"/>
    <property type="match status" value="1"/>
</dbReference>
<evidence type="ECO:0000313" key="13">
    <source>
        <dbReference type="EMBL" id="KAK1408574.1"/>
    </source>
</evidence>
<evidence type="ECO:0000256" key="11">
    <source>
        <dbReference type="RuleBase" id="RU000461"/>
    </source>
</evidence>
<feature type="transmembrane region" description="Helical" evidence="12">
    <location>
        <begin position="280"/>
        <end position="303"/>
    </location>
</feature>
<evidence type="ECO:0000256" key="2">
    <source>
        <dbReference type="ARBA" id="ARBA00004167"/>
    </source>
</evidence>
<dbReference type="GO" id="GO:0016020">
    <property type="term" value="C:membrane"/>
    <property type="evidence" value="ECO:0007669"/>
    <property type="project" value="UniProtKB-SubCell"/>
</dbReference>
<comment type="subcellular location">
    <subcellularLocation>
        <location evidence="2">Membrane</location>
        <topology evidence="2">Single-pass membrane protein</topology>
    </subcellularLocation>
</comment>
<evidence type="ECO:0000256" key="9">
    <source>
        <dbReference type="ARBA" id="ARBA00023136"/>
    </source>
</evidence>
<feature type="binding site" description="axial binding residue" evidence="10">
    <location>
        <position position="427"/>
    </location>
    <ligand>
        <name>heme</name>
        <dbReference type="ChEBI" id="CHEBI:30413"/>
    </ligand>
    <ligandPart>
        <name>Fe</name>
        <dbReference type="ChEBI" id="CHEBI:18248"/>
    </ligandPart>
</feature>
<evidence type="ECO:0000256" key="1">
    <source>
        <dbReference type="ARBA" id="ARBA00001971"/>
    </source>
</evidence>
<evidence type="ECO:0000313" key="14">
    <source>
        <dbReference type="Proteomes" id="UP001229421"/>
    </source>
</evidence>
<keyword evidence="9 12" id="KW-0472">Membrane</keyword>
<keyword evidence="7 11" id="KW-0560">Oxidoreductase</keyword>
<comment type="caution">
    <text evidence="13">The sequence shown here is derived from an EMBL/GenBank/DDBJ whole genome shotgun (WGS) entry which is preliminary data.</text>
</comment>
<evidence type="ECO:0000256" key="8">
    <source>
        <dbReference type="ARBA" id="ARBA00023004"/>
    </source>
</evidence>